<evidence type="ECO:0000313" key="3">
    <source>
        <dbReference type="Proteomes" id="UP001189429"/>
    </source>
</evidence>
<evidence type="ECO:0000256" key="1">
    <source>
        <dbReference type="SAM" id="SignalP"/>
    </source>
</evidence>
<proteinExistence type="predicted"/>
<feature type="signal peptide" evidence="1">
    <location>
        <begin position="1"/>
        <end position="19"/>
    </location>
</feature>
<reference evidence="2" key="1">
    <citation type="submission" date="2023-10" db="EMBL/GenBank/DDBJ databases">
        <authorList>
            <person name="Chen Y."/>
            <person name="Shah S."/>
            <person name="Dougan E. K."/>
            <person name="Thang M."/>
            <person name="Chan C."/>
        </authorList>
    </citation>
    <scope>NUCLEOTIDE SEQUENCE [LARGE SCALE GENOMIC DNA]</scope>
</reference>
<dbReference type="EMBL" id="CAUYUJ010021809">
    <property type="protein sequence ID" value="CAK0907125.1"/>
    <property type="molecule type" value="Genomic_DNA"/>
</dbReference>
<accession>A0ABN9Y7K2</accession>
<dbReference type="Proteomes" id="UP001189429">
    <property type="component" value="Unassembled WGS sequence"/>
</dbReference>
<protein>
    <recommendedName>
        <fullName evidence="4">Fructose-bisphosphate aldolase</fullName>
    </recommendedName>
</protein>
<name>A0ABN9Y7K2_9DINO</name>
<feature type="non-terminal residue" evidence="2">
    <location>
        <position position="171"/>
    </location>
</feature>
<gene>
    <name evidence="2" type="ORF">PCOR1329_LOCUS82244</name>
</gene>
<keyword evidence="3" id="KW-1185">Reference proteome</keyword>
<organism evidence="2 3">
    <name type="scientific">Prorocentrum cordatum</name>
    <dbReference type="NCBI Taxonomy" id="2364126"/>
    <lineage>
        <taxon>Eukaryota</taxon>
        <taxon>Sar</taxon>
        <taxon>Alveolata</taxon>
        <taxon>Dinophyceae</taxon>
        <taxon>Prorocentrales</taxon>
        <taxon>Prorocentraceae</taxon>
        <taxon>Prorocentrum</taxon>
    </lineage>
</organism>
<evidence type="ECO:0000313" key="2">
    <source>
        <dbReference type="EMBL" id="CAK0907125.1"/>
    </source>
</evidence>
<sequence>MQRAGPLVAAVLLVPGVTSTRILHSGHQKPQHGLYMEDVEACAEKMSQYFTAEHPTNKDTVKRRLVDGCNEREEVDLRPTVCPHMDRMITDSLWKVTPVKLMTPAYVCERTEAHMTELQGVAKMPRVGSGMIHFSGTKKTCESTVEAALDGAPTIISSNVPNFWYALCMNQ</sequence>
<keyword evidence="1" id="KW-0732">Signal</keyword>
<comment type="caution">
    <text evidence="2">The sequence shown here is derived from an EMBL/GenBank/DDBJ whole genome shotgun (WGS) entry which is preliminary data.</text>
</comment>
<feature type="chain" id="PRO_5047435161" description="Fructose-bisphosphate aldolase" evidence="1">
    <location>
        <begin position="20"/>
        <end position="171"/>
    </location>
</feature>
<evidence type="ECO:0008006" key="4">
    <source>
        <dbReference type="Google" id="ProtNLM"/>
    </source>
</evidence>